<evidence type="ECO:0000313" key="1">
    <source>
        <dbReference type="EMBL" id="SFU51895.1"/>
    </source>
</evidence>
<protein>
    <submittedName>
        <fullName evidence="1">Uncharacterized protein</fullName>
    </submittedName>
</protein>
<dbReference type="EMBL" id="FPBL01000003">
    <property type="protein sequence ID" value="SFU51895.1"/>
    <property type="molecule type" value="Genomic_DNA"/>
</dbReference>
<dbReference type="AlphaFoldDB" id="A0A1I7GTX4"/>
<reference evidence="1 2" key="1">
    <citation type="submission" date="2016-10" db="EMBL/GenBank/DDBJ databases">
        <authorList>
            <person name="de Groot N.N."/>
        </authorList>
    </citation>
    <scope>NUCLEOTIDE SEQUENCE [LARGE SCALE GENOMIC DNA]</scope>
    <source>
        <strain evidence="1 2">Nm24</strain>
    </source>
</reference>
<accession>A0A1I7GTX4</accession>
<sequence length="59" mass="6612">MKITVHYKSGISQVFIVPAEIQVTEFRKMAEEAGGDVLKVEFSSFNSKSCQYYAGEGKF</sequence>
<dbReference type="Proteomes" id="UP000183926">
    <property type="component" value="Unassembled WGS sequence"/>
</dbReference>
<organism evidence="1 2">
    <name type="scientific">Nitrosomonas eutropha</name>
    <dbReference type="NCBI Taxonomy" id="916"/>
    <lineage>
        <taxon>Bacteria</taxon>
        <taxon>Pseudomonadati</taxon>
        <taxon>Pseudomonadota</taxon>
        <taxon>Betaproteobacteria</taxon>
        <taxon>Nitrosomonadales</taxon>
        <taxon>Nitrosomonadaceae</taxon>
        <taxon>Nitrosomonas</taxon>
    </lineage>
</organism>
<evidence type="ECO:0000313" key="2">
    <source>
        <dbReference type="Proteomes" id="UP000183926"/>
    </source>
</evidence>
<gene>
    <name evidence="1" type="ORF">SAMN05216339_103173</name>
</gene>
<name>A0A1I7GTX4_9PROT</name>
<dbReference type="OrthoDB" id="8549005at2"/>
<proteinExistence type="predicted"/>
<dbReference type="RefSeq" id="WP_074927754.1">
    <property type="nucleotide sequence ID" value="NZ_FPBL01000003.1"/>
</dbReference>